<protein>
    <submittedName>
        <fullName evidence="1">Uncharacterized protein</fullName>
    </submittedName>
</protein>
<organism evidence="1">
    <name type="scientific">marine metagenome</name>
    <dbReference type="NCBI Taxonomy" id="408172"/>
    <lineage>
        <taxon>unclassified sequences</taxon>
        <taxon>metagenomes</taxon>
        <taxon>ecological metagenomes</taxon>
    </lineage>
</organism>
<dbReference type="AlphaFoldDB" id="A0A382DV23"/>
<gene>
    <name evidence="1" type="ORF">METZ01_LOCUS194251</name>
</gene>
<name>A0A382DV23_9ZZZZ</name>
<sequence length="36" mass="4146">VLNLIDNFLTEKNSFIFESVEKGIVKGRYTIFGKKP</sequence>
<dbReference type="EMBL" id="UINC01040890">
    <property type="protein sequence ID" value="SVB41397.1"/>
    <property type="molecule type" value="Genomic_DNA"/>
</dbReference>
<evidence type="ECO:0000313" key="1">
    <source>
        <dbReference type="EMBL" id="SVB41397.1"/>
    </source>
</evidence>
<feature type="non-terminal residue" evidence="1">
    <location>
        <position position="1"/>
    </location>
</feature>
<feature type="non-terminal residue" evidence="1">
    <location>
        <position position="36"/>
    </location>
</feature>
<proteinExistence type="predicted"/>
<reference evidence="1" key="1">
    <citation type="submission" date="2018-05" db="EMBL/GenBank/DDBJ databases">
        <authorList>
            <person name="Lanie J.A."/>
            <person name="Ng W.-L."/>
            <person name="Kazmierczak K.M."/>
            <person name="Andrzejewski T.M."/>
            <person name="Davidsen T.M."/>
            <person name="Wayne K.J."/>
            <person name="Tettelin H."/>
            <person name="Glass J.I."/>
            <person name="Rusch D."/>
            <person name="Podicherti R."/>
            <person name="Tsui H.-C.T."/>
            <person name="Winkler M.E."/>
        </authorList>
    </citation>
    <scope>NUCLEOTIDE SEQUENCE</scope>
</reference>
<accession>A0A382DV23</accession>